<gene>
    <name evidence="1" type="ORF">THIOM_002580</name>
</gene>
<protein>
    <submittedName>
        <fullName evidence="1">Amine oxidase domain protein</fullName>
    </submittedName>
</protein>
<feature type="non-terminal residue" evidence="1">
    <location>
        <position position="1"/>
    </location>
</feature>
<dbReference type="AlphaFoldDB" id="A0A176S142"/>
<dbReference type="GO" id="GO:0016491">
    <property type="term" value="F:oxidoreductase activity"/>
    <property type="evidence" value="ECO:0007669"/>
    <property type="project" value="TreeGrafter"/>
</dbReference>
<keyword evidence="2" id="KW-1185">Reference proteome</keyword>
<dbReference type="EMBL" id="LUTY01001488">
    <property type="protein sequence ID" value="OAD21647.1"/>
    <property type="molecule type" value="Genomic_DNA"/>
</dbReference>
<evidence type="ECO:0000313" key="2">
    <source>
        <dbReference type="Proteomes" id="UP000076962"/>
    </source>
</evidence>
<dbReference type="Proteomes" id="UP000076962">
    <property type="component" value="Unassembled WGS sequence"/>
</dbReference>
<sequence length="74" mass="8477">ILFPPRSARHVPLDWQPERTKKIAVIGSGPMGLACAYELLKNKYQVDIYERDDRIGGMSASFNFDGLKIEQYNF</sequence>
<dbReference type="PANTHER" id="PTHR42923">
    <property type="entry name" value="PROTOPORPHYRINOGEN OXIDASE"/>
    <property type="match status" value="1"/>
</dbReference>
<dbReference type="Gene3D" id="3.50.50.60">
    <property type="entry name" value="FAD/NAD(P)-binding domain"/>
    <property type="match status" value="1"/>
</dbReference>
<proteinExistence type="predicted"/>
<evidence type="ECO:0000313" key="1">
    <source>
        <dbReference type="EMBL" id="OAD21647.1"/>
    </source>
</evidence>
<accession>A0A176S142</accession>
<dbReference type="SUPFAM" id="SSF51905">
    <property type="entry name" value="FAD/NAD(P)-binding domain"/>
    <property type="match status" value="1"/>
</dbReference>
<organism evidence="1 2">
    <name type="scientific">Candidatus Thiomargarita nelsonii</name>
    <dbReference type="NCBI Taxonomy" id="1003181"/>
    <lineage>
        <taxon>Bacteria</taxon>
        <taxon>Pseudomonadati</taxon>
        <taxon>Pseudomonadota</taxon>
        <taxon>Gammaproteobacteria</taxon>
        <taxon>Thiotrichales</taxon>
        <taxon>Thiotrichaceae</taxon>
        <taxon>Thiomargarita</taxon>
    </lineage>
</organism>
<comment type="caution">
    <text evidence="1">The sequence shown here is derived from an EMBL/GenBank/DDBJ whole genome shotgun (WGS) entry which is preliminary data.</text>
</comment>
<dbReference type="PANTHER" id="PTHR42923:SF46">
    <property type="entry name" value="AMINE OXIDASE"/>
    <property type="match status" value="1"/>
</dbReference>
<dbReference type="Pfam" id="PF13450">
    <property type="entry name" value="NAD_binding_8"/>
    <property type="match status" value="1"/>
</dbReference>
<reference evidence="1 2" key="1">
    <citation type="submission" date="2016-05" db="EMBL/GenBank/DDBJ databases">
        <title>Single-cell genome of chain-forming Candidatus Thiomargarita nelsonii and comparison to other large sulfur-oxidizing bacteria.</title>
        <authorList>
            <person name="Winkel M."/>
            <person name="Salman V."/>
            <person name="Woyke T."/>
            <person name="Schulz-Vogt H."/>
            <person name="Richter M."/>
            <person name="Flood B."/>
            <person name="Bailey J."/>
            <person name="Amann R."/>
            <person name="Mussmann M."/>
        </authorList>
    </citation>
    <scope>NUCLEOTIDE SEQUENCE [LARGE SCALE GENOMIC DNA]</scope>
    <source>
        <strain evidence="1 2">THI036</strain>
    </source>
</reference>
<dbReference type="InterPro" id="IPR050464">
    <property type="entry name" value="Zeta_carotene_desat/Oxidored"/>
</dbReference>
<dbReference type="InterPro" id="IPR036188">
    <property type="entry name" value="FAD/NAD-bd_sf"/>
</dbReference>
<dbReference type="PRINTS" id="PR00419">
    <property type="entry name" value="ADXRDTASE"/>
</dbReference>
<name>A0A176S142_9GAMM</name>